<keyword evidence="3" id="KW-1185">Reference proteome</keyword>
<dbReference type="Gramene" id="Psat03G0226900-T1">
    <property type="protein sequence ID" value="KAI5426777.1"/>
    <property type="gene ID" value="KIW84_032269"/>
</dbReference>
<dbReference type="EMBL" id="JAMSHJ010000003">
    <property type="protein sequence ID" value="KAI5426780.1"/>
    <property type="molecule type" value="Genomic_DNA"/>
</dbReference>
<dbReference type="Gramene" id="Psat03G0227200-T1">
    <property type="protein sequence ID" value="KAI5426780.1"/>
    <property type="gene ID" value="KIW84_032272"/>
</dbReference>
<evidence type="ECO:0000313" key="3">
    <source>
        <dbReference type="Proteomes" id="UP001058974"/>
    </source>
</evidence>
<dbReference type="AlphaFoldDB" id="A0A9D4XUG9"/>
<organism evidence="1 3">
    <name type="scientific">Pisum sativum</name>
    <name type="common">Garden pea</name>
    <name type="synonym">Lathyrus oleraceus</name>
    <dbReference type="NCBI Taxonomy" id="3888"/>
    <lineage>
        <taxon>Eukaryota</taxon>
        <taxon>Viridiplantae</taxon>
        <taxon>Streptophyta</taxon>
        <taxon>Embryophyta</taxon>
        <taxon>Tracheophyta</taxon>
        <taxon>Spermatophyta</taxon>
        <taxon>Magnoliopsida</taxon>
        <taxon>eudicotyledons</taxon>
        <taxon>Gunneridae</taxon>
        <taxon>Pentapetalae</taxon>
        <taxon>rosids</taxon>
        <taxon>fabids</taxon>
        <taxon>Fabales</taxon>
        <taxon>Fabaceae</taxon>
        <taxon>Papilionoideae</taxon>
        <taxon>50 kb inversion clade</taxon>
        <taxon>NPAAA clade</taxon>
        <taxon>Hologalegina</taxon>
        <taxon>IRL clade</taxon>
        <taxon>Fabeae</taxon>
        <taxon>Lathyrus</taxon>
    </lineage>
</organism>
<reference evidence="1 3" key="1">
    <citation type="journal article" date="2022" name="Nat. Genet.">
        <title>Improved pea reference genome and pan-genome highlight genomic features and evolutionary characteristics.</title>
        <authorList>
            <person name="Yang T."/>
            <person name="Liu R."/>
            <person name="Luo Y."/>
            <person name="Hu S."/>
            <person name="Wang D."/>
            <person name="Wang C."/>
            <person name="Pandey M.K."/>
            <person name="Ge S."/>
            <person name="Xu Q."/>
            <person name="Li N."/>
            <person name="Li G."/>
            <person name="Huang Y."/>
            <person name="Saxena R.K."/>
            <person name="Ji Y."/>
            <person name="Li M."/>
            <person name="Yan X."/>
            <person name="He Y."/>
            <person name="Liu Y."/>
            <person name="Wang X."/>
            <person name="Xiang C."/>
            <person name="Varshney R.K."/>
            <person name="Ding H."/>
            <person name="Gao S."/>
            <person name="Zong X."/>
        </authorList>
    </citation>
    <scope>NUCLEOTIDE SEQUENCE [LARGE SCALE GENOMIC DNA]</scope>
    <source>
        <strain evidence="1 3">cv. Zhongwan 6</strain>
    </source>
</reference>
<dbReference type="EMBL" id="JAMSHJ010000003">
    <property type="protein sequence ID" value="KAI5426777.1"/>
    <property type="molecule type" value="Genomic_DNA"/>
</dbReference>
<protein>
    <submittedName>
        <fullName evidence="1">Uncharacterized protein</fullName>
    </submittedName>
</protein>
<comment type="caution">
    <text evidence="1">The sequence shown here is derived from an EMBL/GenBank/DDBJ whole genome shotgun (WGS) entry which is preliminary data.</text>
</comment>
<name>A0A9D4XUG9_PEA</name>
<evidence type="ECO:0000313" key="2">
    <source>
        <dbReference type="EMBL" id="KAI5426780.1"/>
    </source>
</evidence>
<proteinExistence type="predicted"/>
<accession>A0A9D4XUG9</accession>
<dbReference type="Proteomes" id="UP001058974">
    <property type="component" value="Chromosome 3"/>
</dbReference>
<evidence type="ECO:0000313" key="1">
    <source>
        <dbReference type="EMBL" id="KAI5426777.1"/>
    </source>
</evidence>
<sequence>MCTSTLPASRPSTKEVLKMLIGCRDPQANAGTIVGIYDDAPLLKNSKWEKQVQEEWLQLICQRILHKEMFGACSVRMPCSNARVPD</sequence>
<gene>
    <name evidence="1" type="ORF">KIW84_032269</name>
    <name evidence="2" type="ORF">KIW84_032272</name>
</gene>